<dbReference type="PANTHER" id="PTHR45138">
    <property type="entry name" value="REGULATORY COMPONENTS OF SENSORY TRANSDUCTION SYSTEM"/>
    <property type="match status" value="1"/>
</dbReference>
<dbReference type="STRING" id="1801.BRW64_05870"/>
<dbReference type="Proteomes" id="UP000191039">
    <property type="component" value="Unassembled WGS sequence"/>
</dbReference>
<keyword evidence="1" id="KW-0472">Membrane</keyword>
<dbReference type="GO" id="GO:0005886">
    <property type="term" value="C:plasma membrane"/>
    <property type="evidence" value="ECO:0007669"/>
    <property type="project" value="TreeGrafter"/>
</dbReference>
<feature type="transmembrane region" description="Helical" evidence="1">
    <location>
        <begin position="59"/>
        <end position="82"/>
    </location>
</feature>
<gene>
    <name evidence="3" type="ORF">BV510_10250</name>
    <name evidence="4" type="ORF">CRI78_24485</name>
</gene>
<reference evidence="4 6" key="2">
    <citation type="submission" date="2017-10" db="EMBL/GenBank/DDBJ databases">
        <title>The new phylogeny of genus Mycobacterium.</title>
        <authorList>
            <person name="Tortoli E."/>
            <person name="Trovato A."/>
            <person name="Cirillo D.M."/>
        </authorList>
    </citation>
    <scope>NUCLEOTIDE SEQUENCE [LARGE SCALE GENOMIC DNA]</scope>
    <source>
        <strain evidence="4 6">IP141170001</strain>
    </source>
</reference>
<feature type="transmembrane region" description="Helical" evidence="1">
    <location>
        <begin position="6"/>
        <end position="29"/>
    </location>
</feature>
<protein>
    <submittedName>
        <fullName evidence="4">GGDEF domain-containing protein</fullName>
    </submittedName>
</protein>
<dbReference type="NCBIfam" id="TIGR00254">
    <property type="entry name" value="GGDEF"/>
    <property type="match status" value="1"/>
</dbReference>
<dbReference type="CDD" id="cd01949">
    <property type="entry name" value="GGDEF"/>
    <property type="match status" value="1"/>
</dbReference>
<dbReference type="InterPro" id="IPR000160">
    <property type="entry name" value="GGDEF_dom"/>
</dbReference>
<dbReference type="GO" id="GO:1902201">
    <property type="term" value="P:negative regulation of bacterial-type flagellum-dependent cell motility"/>
    <property type="evidence" value="ECO:0007669"/>
    <property type="project" value="TreeGrafter"/>
</dbReference>
<feature type="transmembrane region" description="Helical" evidence="1">
    <location>
        <begin position="150"/>
        <end position="173"/>
    </location>
</feature>
<dbReference type="SUPFAM" id="SSF55073">
    <property type="entry name" value="Nucleotide cyclase"/>
    <property type="match status" value="1"/>
</dbReference>
<feature type="transmembrane region" description="Helical" evidence="1">
    <location>
        <begin position="36"/>
        <end position="53"/>
    </location>
</feature>
<evidence type="ECO:0000313" key="4">
    <source>
        <dbReference type="EMBL" id="PEG51876.1"/>
    </source>
</evidence>
<dbReference type="SMART" id="SM00267">
    <property type="entry name" value="GGDEF"/>
    <property type="match status" value="1"/>
</dbReference>
<dbReference type="PANTHER" id="PTHR45138:SF24">
    <property type="entry name" value="DIGUANYLATE CYCLASE DGCC-RELATED"/>
    <property type="match status" value="1"/>
</dbReference>
<comment type="caution">
    <text evidence="3">The sequence shown here is derived from an EMBL/GenBank/DDBJ whole genome shotgun (WGS) entry which is preliminary data.</text>
</comment>
<evidence type="ECO:0000313" key="6">
    <source>
        <dbReference type="Proteomes" id="UP000220340"/>
    </source>
</evidence>
<dbReference type="GO" id="GO:0052621">
    <property type="term" value="F:diguanylate cyclase activity"/>
    <property type="evidence" value="ECO:0007669"/>
    <property type="project" value="TreeGrafter"/>
</dbReference>
<evidence type="ECO:0000259" key="2">
    <source>
        <dbReference type="PROSITE" id="PS50887"/>
    </source>
</evidence>
<dbReference type="EMBL" id="PDCR01000041">
    <property type="protein sequence ID" value="PEG51876.1"/>
    <property type="molecule type" value="Genomic_DNA"/>
</dbReference>
<evidence type="ECO:0000313" key="3">
    <source>
        <dbReference type="EMBL" id="OPE54452.1"/>
    </source>
</evidence>
<reference evidence="3 5" key="1">
    <citation type="submission" date="2016-09" db="EMBL/GenBank/DDBJ databases">
        <title>genome sequences of unsequenced Mycobacteria.</title>
        <authorList>
            <person name="Greninger A.L."/>
            <person name="Jerome K.R."/>
            <person name="Mcnair B."/>
            <person name="Wallis C."/>
            <person name="Fang F."/>
        </authorList>
    </citation>
    <scope>NUCLEOTIDE SEQUENCE [LARGE SCALE GENOMIC DNA]</scope>
    <source>
        <strain evidence="3 5">BM1</strain>
    </source>
</reference>
<evidence type="ECO:0000256" key="1">
    <source>
        <dbReference type="SAM" id="Phobius"/>
    </source>
</evidence>
<dbReference type="EMBL" id="MIJD01000085">
    <property type="protein sequence ID" value="OPE54452.1"/>
    <property type="molecule type" value="Genomic_DNA"/>
</dbReference>
<feature type="transmembrane region" description="Helical" evidence="1">
    <location>
        <begin position="193"/>
        <end position="216"/>
    </location>
</feature>
<feature type="transmembrane region" description="Helical" evidence="1">
    <location>
        <begin position="94"/>
        <end position="113"/>
    </location>
</feature>
<feature type="transmembrane region" description="Helical" evidence="1">
    <location>
        <begin position="119"/>
        <end position="138"/>
    </location>
</feature>
<proteinExistence type="predicted"/>
<feature type="domain" description="GGDEF" evidence="2">
    <location>
        <begin position="252"/>
        <end position="383"/>
    </location>
</feature>
<dbReference type="Gene3D" id="3.30.70.270">
    <property type="match status" value="1"/>
</dbReference>
<name>A0A1Q4HJS5_9MYCO</name>
<dbReference type="InterPro" id="IPR043128">
    <property type="entry name" value="Rev_trsase/Diguanyl_cyclase"/>
</dbReference>
<evidence type="ECO:0000313" key="5">
    <source>
        <dbReference type="Proteomes" id="UP000191039"/>
    </source>
</evidence>
<dbReference type="GO" id="GO:0043709">
    <property type="term" value="P:cell adhesion involved in single-species biofilm formation"/>
    <property type="evidence" value="ECO:0007669"/>
    <property type="project" value="TreeGrafter"/>
</dbReference>
<accession>A0A1Q4HJS5</accession>
<dbReference type="InterPro" id="IPR029787">
    <property type="entry name" value="Nucleotide_cyclase"/>
</dbReference>
<dbReference type="PROSITE" id="PS50887">
    <property type="entry name" value="GGDEF"/>
    <property type="match status" value="1"/>
</dbReference>
<keyword evidence="1" id="KW-0812">Transmembrane</keyword>
<dbReference type="RefSeq" id="WP_073855201.1">
    <property type="nucleotide sequence ID" value="NZ_BAAATC010000019.1"/>
</dbReference>
<dbReference type="InterPro" id="IPR050469">
    <property type="entry name" value="Diguanylate_Cyclase"/>
</dbReference>
<sequence length="383" mass="40543">MSTGWLLAVNLGSAAMAGIGLLFAVVWVIDRGRTCALYFAGAIALYIISGIALSLNLAIALAASIHGVLFPVAMVWLADAVLRRVGDRLPRGIALAYLVPSILLVWYFAYVSPLLVGRMITQNLGTAVLLMAVAHRLWKRTPTSGADKTAVSAVTALSVVLGGNAVAALLSKVPHETITDADWDAYLQSNLSLGVRVAATIVLPACMVALLAVTVLDMVEELRFQRDRDELTGLLNRRGFNRCAETLLAGEEFCALVLADLDNFKTVNDTWGHSGGDRVLVAFAAMLSDAGEDGWVIGRLGGEEFAVLQPAVGVESAVAWAESVRIRMVEQGFGRDAGSASVTASFGVAAGQPQTTLTELLDVADNALYRAKSKGRNQTVVMS</sequence>
<dbReference type="Pfam" id="PF00990">
    <property type="entry name" value="GGDEF"/>
    <property type="match status" value="1"/>
</dbReference>
<dbReference type="Proteomes" id="UP000220340">
    <property type="component" value="Unassembled WGS sequence"/>
</dbReference>
<dbReference type="AlphaFoldDB" id="A0A1Q4HJS5"/>
<organism evidence="3 5">
    <name type="scientific">Mycolicibacterium diernhoferi</name>
    <dbReference type="NCBI Taxonomy" id="1801"/>
    <lineage>
        <taxon>Bacteria</taxon>
        <taxon>Bacillati</taxon>
        <taxon>Actinomycetota</taxon>
        <taxon>Actinomycetes</taxon>
        <taxon>Mycobacteriales</taxon>
        <taxon>Mycobacteriaceae</taxon>
        <taxon>Mycolicibacterium</taxon>
    </lineage>
</organism>
<keyword evidence="1" id="KW-1133">Transmembrane helix</keyword>
<keyword evidence="6" id="KW-1185">Reference proteome</keyword>
<dbReference type="OrthoDB" id="9151676at2"/>